<dbReference type="SUPFAM" id="SSF52540">
    <property type="entry name" value="P-loop containing nucleoside triphosphate hydrolases"/>
    <property type="match status" value="1"/>
</dbReference>
<dbReference type="EMBL" id="LJCR01002358">
    <property type="protein sequence ID" value="KPV48847.1"/>
    <property type="molecule type" value="Genomic_DNA"/>
</dbReference>
<name>A0A0P9D8J1_9CHLR</name>
<feature type="non-terminal residue" evidence="2">
    <location>
        <position position="357"/>
    </location>
</feature>
<protein>
    <submittedName>
        <fullName evidence="2">Transcriptional regulator</fullName>
    </submittedName>
</protein>
<accession>A0A0P9D8J1</accession>
<dbReference type="AlphaFoldDB" id="A0A0P9D8J1"/>
<gene>
    <name evidence="2" type="ORF">SE17_35865</name>
</gene>
<comment type="caution">
    <text evidence="2">The sequence shown here is derived from an EMBL/GenBank/DDBJ whole genome shotgun (WGS) entry which is preliminary data.</text>
</comment>
<sequence>QELPERLEQAITSKQVVAVAALAGWGKTTALAQWARQTVLPVAWYTLDSTDRDPCQFLDYVMASAEPYVPGVAEILQRLDGTSPQSLPELFRQAALLVAAAPRPFALVLDDFHVLEDENLPVLPGSELIFEFVAKIAEYATSCHLVLASRMLPNIQGLARLIAQRRAVFFDYAVLQWSADDIQQLALSNSGVQLNPAGAEQLALQMNGWVTGIILSLDQDVSTPQPVFDLAADAGHVYAFFAEQIIAPLPPDLLRFLEDTSVLEDLSPQRCNALRNTHDSGAFLAEITRRGLFISQKGSWLTYHSLFRDFLRARLAHNPVRERELLLRAAELYRNDDDLDRALECYLAARADEAAIA</sequence>
<reference evidence="2 3" key="1">
    <citation type="submission" date="2015-09" db="EMBL/GenBank/DDBJ databases">
        <title>Draft genome sequence of Kouleothrix aurantiaca JCM 19913.</title>
        <authorList>
            <person name="Hemp J."/>
        </authorList>
    </citation>
    <scope>NUCLEOTIDE SEQUENCE [LARGE SCALE GENOMIC DNA]</scope>
    <source>
        <strain evidence="2 3">COM-B</strain>
    </source>
</reference>
<dbReference type="Proteomes" id="UP000050509">
    <property type="component" value="Unassembled WGS sequence"/>
</dbReference>
<feature type="domain" description="MalT-like winged helix" evidence="1">
    <location>
        <begin position="242"/>
        <end position="319"/>
    </location>
</feature>
<dbReference type="Pfam" id="PF25873">
    <property type="entry name" value="WHD_MalT"/>
    <property type="match status" value="1"/>
</dbReference>
<dbReference type="Gene3D" id="3.40.50.300">
    <property type="entry name" value="P-loop containing nucleotide triphosphate hydrolases"/>
    <property type="match status" value="1"/>
</dbReference>
<dbReference type="InterPro" id="IPR059106">
    <property type="entry name" value="WHD_MalT"/>
</dbReference>
<feature type="non-terminal residue" evidence="2">
    <location>
        <position position="1"/>
    </location>
</feature>
<evidence type="ECO:0000259" key="1">
    <source>
        <dbReference type="Pfam" id="PF25873"/>
    </source>
</evidence>
<keyword evidence="3" id="KW-1185">Reference proteome</keyword>
<dbReference type="InterPro" id="IPR027417">
    <property type="entry name" value="P-loop_NTPase"/>
</dbReference>
<proteinExistence type="predicted"/>
<organism evidence="2 3">
    <name type="scientific">Kouleothrix aurantiaca</name>
    <dbReference type="NCBI Taxonomy" id="186479"/>
    <lineage>
        <taxon>Bacteria</taxon>
        <taxon>Bacillati</taxon>
        <taxon>Chloroflexota</taxon>
        <taxon>Chloroflexia</taxon>
        <taxon>Chloroflexales</taxon>
        <taxon>Roseiflexineae</taxon>
        <taxon>Roseiflexaceae</taxon>
        <taxon>Kouleothrix</taxon>
    </lineage>
</organism>
<evidence type="ECO:0000313" key="2">
    <source>
        <dbReference type="EMBL" id="KPV48847.1"/>
    </source>
</evidence>
<evidence type="ECO:0000313" key="3">
    <source>
        <dbReference type="Proteomes" id="UP000050509"/>
    </source>
</evidence>